<proteinExistence type="predicted"/>
<reference evidence="3" key="1">
    <citation type="journal article" date="2012" name="Science">
        <title>The Paleozoic origin of enzymatic lignin decomposition reconstructed from 31 fungal genomes.</title>
        <authorList>
            <person name="Floudas D."/>
            <person name="Binder M."/>
            <person name="Riley R."/>
            <person name="Barry K."/>
            <person name="Blanchette R.A."/>
            <person name="Henrissat B."/>
            <person name="Martinez A.T."/>
            <person name="Otillar R."/>
            <person name="Spatafora J.W."/>
            <person name="Yadav J.S."/>
            <person name="Aerts A."/>
            <person name="Benoit I."/>
            <person name="Boyd A."/>
            <person name="Carlson A."/>
            <person name="Copeland A."/>
            <person name="Coutinho P.M."/>
            <person name="de Vries R.P."/>
            <person name="Ferreira P."/>
            <person name="Findley K."/>
            <person name="Foster B."/>
            <person name="Gaskell J."/>
            <person name="Glotzer D."/>
            <person name="Gorecki P."/>
            <person name="Heitman J."/>
            <person name="Hesse C."/>
            <person name="Hori C."/>
            <person name="Igarashi K."/>
            <person name="Jurgens J.A."/>
            <person name="Kallen N."/>
            <person name="Kersten P."/>
            <person name="Kohler A."/>
            <person name="Kuees U."/>
            <person name="Kumar T.K.A."/>
            <person name="Kuo A."/>
            <person name="LaButti K."/>
            <person name="Larrondo L.F."/>
            <person name="Lindquist E."/>
            <person name="Ling A."/>
            <person name="Lombard V."/>
            <person name="Lucas S."/>
            <person name="Lundell T."/>
            <person name="Martin R."/>
            <person name="McLaughlin D.J."/>
            <person name="Morgenstern I."/>
            <person name="Morin E."/>
            <person name="Murat C."/>
            <person name="Nagy L.G."/>
            <person name="Nolan M."/>
            <person name="Ohm R.A."/>
            <person name="Patyshakuliyeva A."/>
            <person name="Rokas A."/>
            <person name="Ruiz-Duenas F.J."/>
            <person name="Sabat G."/>
            <person name="Salamov A."/>
            <person name="Samejima M."/>
            <person name="Schmutz J."/>
            <person name="Slot J.C."/>
            <person name="St John F."/>
            <person name="Stenlid J."/>
            <person name="Sun H."/>
            <person name="Sun S."/>
            <person name="Syed K."/>
            <person name="Tsang A."/>
            <person name="Wiebenga A."/>
            <person name="Young D."/>
            <person name="Pisabarro A."/>
            <person name="Eastwood D.C."/>
            <person name="Martin F."/>
            <person name="Cullen D."/>
            <person name="Grigoriev I.V."/>
            <person name="Hibbett D.S."/>
        </authorList>
    </citation>
    <scope>NUCLEOTIDE SEQUENCE [LARGE SCALE GENOMIC DNA]</scope>
    <source>
        <strain evidence="3">HHB-11173 SS5</strain>
    </source>
</reference>
<dbReference type="AlphaFoldDB" id="R7S208"/>
<gene>
    <name evidence="2" type="ORF">PUNSTDRAFT_139701</name>
</gene>
<dbReference type="EMBL" id="JH687679">
    <property type="protein sequence ID" value="EIN03276.1"/>
    <property type="molecule type" value="Genomic_DNA"/>
</dbReference>
<protein>
    <submittedName>
        <fullName evidence="2">Uncharacterized protein</fullName>
    </submittedName>
</protein>
<accession>R7S208</accession>
<name>R7S208_PUNST</name>
<keyword evidence="3" id="KW-1185">Reference proteome</keyword>
<dbReference type="GeneID" id="18880417"/>
<feature type="region of interest" description="Disordered" evidence="1">
    <location>
        <begin position="111"/>
        <end position="176"/>
    </location>
</feature>
<evidence type="ECO:0000313" key="3">
    <source>
        <dbReference type="Proteomes" id="UP000054196"/>
    </source>
</evidence>
<dbReference type="HOGENOM" id="CLU_062285_0_0_1"/>
<evidence type="ECO:0000256" key="1">
    <source>
        <dbReference type="SAM" id="MobiDB-lite"/>
    </source>
</evidence>
<dbReference type="Proteomes" id="UP000054196">
    <property type="component" value="Unassembled WGS sequence"/>
</dbReference>
<sequence length="399" mass="46046">MPATTPTTNETGNTTVSVLREFSVRTDEAQKLIDTVWAIYRDSITTLLNRYTIAKQEGRLDDAIAHGQAALDIMVDWRGTAWDQAKKQIQNDIDEMRTMQIDRIVEVTDKDKTEVKTEEEGDGWTIAQKKKKGKQVPRRKDHDEVSSTRANDGHDDKPFPASESGWPASANEPMPWDTCTPLGWSPFRDEEEAKKYGATTQKVAGVTYVTYTDDAVKKLDADNWPKPEPYPSVNWDEKFPAYIHAPWEGVRPNDPEADKYWDLIATDHEGNVIDYNATRLRELQEMKNPDKKELWEKRVLRVASDQYWIRRADKAAEGNASMVKRCWLCDRYHDLGTCMRKRHPIVGAHVDSDEYVRNRVKGTIANELRKMHGKSGQNIERWRIEWAEMLNYVDQYGRA</sequence>
<dbReference type="RefSeq" id="XP_007389494.1">
    <property type="nucleotide sequence ID" value="XM_007389432.1"/>
</dbReference>
<organism evidence="2 3">
    <name type="scientific">Punctularia strigosozonata (strain HHB-11173)</name>
    <name type="common">White-rot fungus</name>
    <dbReference type="NCBI Taxonomy" id="741275"/>
    <lineage>
        <taxon>Eukaryota</taxon>
        <taxon>Fungi</taxon>
        <taxon>Dikarya</taxon>
        <taxon>Basidiomycota</taxon>
        <taxon>Agaricomycotina</taxon>
        <taxon>Agaricomycetes</taxon>
        <taxon>Corticiales</taxon>
        <taxon>Punctulariaceae</taxon>
        <taxon>Punctularia</taxon>
    </lineage>
</organism>
<dbReference type="KEGG" id="psq:PUNSTDRAFT_139701"/>
<feature type="compositionally biased region" description="Basic and acidic residues" evidence="1">
    <location>
        <begin position="138"/>
        <end position="158"/>
    </location>
</feature>
<feature type="compositionally biased region" description="Basic residues" evidence="1">
    <location>
        <begin position="128"/>
        <end position="137"/>
    </location>
</feature>
<evidence type="ECO:0000313" key="2">
    <source>
        <dbReference type="EMBL" id="EIN03276.1"/>
    </source>
</evidence>